<protein>
    <submittedName>
        <fullName evidence="4">Polyketide synthase, putative</fullName>
    </submittedName>
</protein>
<evidence type="ECO:0000256" key="2">
    <source>
        <dbReference type="ARBA" id="ARBA00022553"/>
    </source>
</evidence>
<dbReference type="STRING" id="655827.E9E7Q9"/>
<keyword evidence="5" id="KW-1185">Reference proteome</keyword>
<dbReference type="InterPro" id="IPR050091">
    <property type="entry name" value="PKS_NRPS_Biosynth_Enz"/>
</dbReference>
<keyword evidence="2" id="KW-0597">Phosphoprotein</keyword>
<dbReference type="OrthoDB" id="5153882at2759"/>
<reference evidence="4 5" key="1">
    <citation type="journal article" date="2011" name="PLoS Genet.">
        <title>Genome sequencing and comparative transcriptomics of the model entomopathogenic fungi Metarhizium anisopliae and M. acridum.</title>
        <authorList>
            <person name="Gao Q."/>
            <person name="Jin K."/>
            <person name="Ying S.H."/>
            <person name="Zhang Y."/>
            <person name="Xiao G."/>
            <person name="Shang Y."/>
            <person name="Duan Z."/>
            <person name="Hu X."/>
            <person name="Xie X.Q."/>
            <person name="Zhou G."/>
            <person name="Peng G."/>
            <person name="Luo Z."/>
            <person name="Huang W."/>
            <person name="Wang B."/>
            <person name="Fang W."/>
            <person name="Wang S."/>
            <person name="Zhong Y."/>
            <person name="Ma L.J."/>
            <person name="St Leger R.J."/>
            <person name="Zhao G.P."/>
            <person name="Pei Y."/>
            <person name="Feng M.G."/>
            <person name="Xia Y."/>
            <person name="Wang C."/>
        </authorList>
    </citation>
    <scope>NUCLEOTIDE SEQUENCE [LARGE SCALE GENOMIC DNA]</scope>
    <source>
        <strain evidence="4 5">CQMa 102</strain>
    </source>
</reference>
<dbReference type="Pfam" id="PF08659">
    <property type="entry name" value="KR"/>
    <property type="match status" value="1"/>
</dbReference>
<dbReference type="HOGENOM" id="CLU_1054031_0_0_1"/>
<name>E9E7Q9_METAQ</name>
<dbReference type="Proteomes" id="UP000002499">
    <property type="component" value="Unassembled WGS sequence"/>
</dbReference>
<dbReference type="KEGG" id="maw:19250218"/>
<dbReference type="InterPro" id="IPR013968">
    <property type="entry name" value="PKS_KR"/>
</dbReference>
<feature type="domain" description="Ketoreductase (KR)" evidence="3">
    <location>
        <begin position="1"/>
        <end position="79"/>
    </location>
</feature>
<evidence type="ECO:0000313" key="4">
    <source>
        <dbReference type="EMBL" id="EFY88043.1"/>
    </source>
</evidence>
<dbReference type="GO" id="GO:0004312">
    <property type="term" value="F:fatty acid synthase activity"/>
    <property type="evidence" value="ECO:0007669"/>
    <property type="project" value="TreeGrafter"/>
</dbReference>
<dbReference type="RefSeq" id="XP_007812247.1">
    <property type="nucleotide sequence ID" value="XM_007814056.1"/>
</dbReference>
<dbReference type="GO" id="GO:0006633">
    <property type="term" value="P:fatty acid biosynthetic process"/>
    <property type="evidence" value="ECO:0007669"/>
    <property type="project" value="TreeGrafter"/>
</dbReference>
<dbReference type="AlphaFoldDB" id="E9E7Q9"/>
<dbReference type="EMBL" id="GL698517">
    <property type="protein sequence ID" value="EFY88043.1"/>
    <property type="molecule type" value="Genomic_DNA"/>
</dbReference>
<dbReference type="OMA" id="NMRQAEC"/>
<dbReference type="Gene3D" id="3.40.50.720">
    <property type="entry name" value="NAD(P)-binding Rossmann-like Domain"/>
    <property type="match status" value="1"/>
</dbReference>
<dbReference type="GO" id="GO:0044550">
    <property type="term" value="P:secondary metabolite biosynthetic process"/>
    <property type="evidence" value="ECO:0007669"/>
    <property type="project" value="TreeGrafter"/>
</dbReference>
<evidence type="ECO:0000259" key="3">
    <source>
        <dbReference type="Pfam" id="PF08659"/>
    </source>
</evidence>
<organism evidence="5">
    <name type="scientific">Metarhizium acridum (strain CQMa 102)</name>
    <dbReference type="NCBI Taxonomy" id="655827"/>
    <lineage>
        <taxon>Eukaryota</taxon>
        <taxon>Fungi</taxon>
        <taxon>Dikarya</taxon>
        <taxon>Ascomycota</taxon>
        <taxon>Pezizomycotina</taxon>
        <taxon>Sordariomycetes</taxon>
        <taxon>Hypocreomycetidae</taxon>
        <taxon>Hypocreales</taxon>
        <taxon>Clavicipitaceae</taxon>
        <taxon>Metarhizium</taxon>
    </lineage>
</organism>
<dbReference type="eggNOG" id="KOG1202">
    <property type="taxonomic scope" value="Eukaryota"/>
</dbReference>
<dbReference type="SUPFAM" id="SSF51735">
    <property type="entry name" value="NAD(P)-binding Rossmann-fold domains"/>
    <property type="match status" value="1"/>
</dbReference>
<proteinExistence type="predicted"/>
<accession>E9E7Q9</accession>
<evidence type="ECO:0000313" key="5">
    <source>
        <dbReference type="Proteomes" id="UP000002499"/>
    </source>
</evidence>
<gene>
    <name evidence="4" type="ORF">MAC_05907</name>
</gene>
<sequence>MAFDDYNTVIRSKVSGARNFHDEFHDDKLDFFIPLSSVGIVGNRGQAAYSAAETFLDALAHHRWQNGQAALSLNLAAVDDVGYLASNLAKESEEMKTIYGSSMTEAEVLGLGEVESRGQCILRLNLDNPAMLPFWASDAKLYHIREQALATSANLGSAGGSNIPVAEGLKHLSNKEEAIDLVADELGNKLAAILMLAPEDMATQKTYMSITAFGLDSLIAMELRNWIGNELQAHLQVLELPTRGKRTKLAALVLKKTRFATPLG</sequence>
<evidence type="ECO:0000256" key="1">
    <source>
        <dbReference type="ARBA" id="ARBA00022450"/>
    </source>
</evidence>
<dbReference type="GeneID" id="19250218"/>
<dbReference type="SUPFAM" id="SSF47336">
    <property type="entry name" value="ACP-like"/>
    <property type="match status" value="1"/>
</dbReference>
<dbReference type="InterPro" id="IPR036736">
    <property type="entry name" value="ACP-like_sf"/>
</dbReference>
<dbReference type="InterPro" id="IPR006162">
    <property type="entry name" value="Ppantetheine_attach_site"/>
</dbReference>
<dbReference type="PANTHER" id="PTHR43775">
    <property type="entry name" value="FATTY ACID SYNTHASE"/>
    <property type="match status" value="1"/>
</dbReference>
<keyword evidence="1" id="KW-0596">Phosphopantetheine</keyword>
<dbReference type="PROSITE" id="PS00012">
    <property type="entry name" value="PHOSPHOPANTETHEINE"/>
    <property type="match status" value="1"/>
</dbReference>
<dbReference type="InterPro" id="IPR036291">
    <property type="entry name" value="NAD(P)-bd_dom_sf"/>
</dbReference>
<dbReference type="InParanoid" id="E9E7Q9"/>
<dbReference type="PANTHER" id="PTHR43775:SF13">
    <property type="entry name" value="POLYKETIDE SYNTHASE 1"/>
    <property type="match status" value="1"/>
</dbReference>
<dbReference type="Gene3D" id="1.10.1200.10">
    <property type="entry name" value="ACP-like"/>
    <property type="match status" value="1"/>
</dbReference>